<dbReference type="Proteomes" id="UP000245533">
    <property type="component" value="Unassembled WGS sequence"/>
</dbReference>
<evidence type="ECO:0000313" key="1">
    <source>
        <dbReference type="EMBL" id="PWN06291.1"/>
    </source>
</evidence>
<name>A0A316TRP8_9BACT</name>
<dbReference type="EMBL" id="QGGB01000007">
    <property type="protein sequence ID" value="PWN06291.1"/>
    <property type="molecule type" value="Genomic_DNA"/>
</dbReference>
<organism evidence="1 2">
    <name type="scientific">Rhodohalobacter mucosus</name>
    <dbReference type="NCBI Taxonomy" id="2079485"/>
    <lineage>
        <taxon>Bacteria</taxon>
        <taxon>Pseudomonadati</taxon>
        <taxon>Balneolota</taxon>
        <taxon>Balneolia</taxon>
        <taxon>Balneolales</taxon>
        <taxon>Balneolaceae</taxon>
        <taxon>Rhodohalobacter</taxon>
    </lineage>
</organism>
<comment type="caution">
    <text evidence="1">The sequence shown here is derived from an EMBL/GenBank/DDBJ whole genome shotgun (WGS) entry which is preliminary data.</text>
</comment>
<accession>A0A316TRP8</accession>
<protein>
    <submittedName>
        <fullName evidence="1">Uncharacterized protein</fullName>
    </submittedName>
</protein>
<gene>
    <name evidence="1" type="ORF">DDZ15_10730</name>
</gene>
<keyword evidence="2" id="KW-1185">Reference proteome</keyword>
<reference evidence="1 2" key="1">
    <citation type="submission" date="2018-05" db="EMBL/GenBank/DDBJ databases">
        <title>Rhodohalobacter halophilus gen. nov., sp. nov., a moderately halophilic member of the family Balneolaceae.</title>
        <authorList>
            <person name="Liu Z.-W."/>
        </authorList>
    </citation>
    <scope>NUCLEOTIDE SEQUENCE [LARGE SCALE GENOMIC DNA]</scope>
    <source>
        <strain evidence="1 2">8A47</strain>
    </source>
</reference>
<evidence type="ECO:0000313" key="2">
    <source>
        <dbReference type="Proteomes" id="UP000245533"/>
    </source>
</evidence>
<proteinExistence type="predicted"/>
<dbReference type="AlphaFoldDB" id="A0A316TRP8"/>
<sequence length="62" mass="7145">MRVNGRYDLSIQAVSLLELSFFERHYQVMNGSRNRCPDEFFEPKGNGEEKTVSAAKKHLLLS</sequence>